<dbReference type="InterPro" id="IPR025250">
    <property type="entry name" value="DUF4199"/>
</dbReference>
<reference evidence="2 3" key="1">
    <citation type="submission" date="2018-07" db="EMBL/GenBank/DDBJ databases">
        <title>Genomic Encyclopedia of Type Strains, Phase IV (KMG-IV): sequencing the most valuable type-strain genomes for metagenomic binning, comparative biology and taxonomic classification.</title>
        <authorList>
            <person name="Goeker M."/>
        </authorList>
    </citation>
    <scope>NUCLEOTIDE SEQUENCE [LARGE SCALE GENOMIC DNA]</scope>
    <source>
        <strain evidence="2 3">DSM 21410</strain>
    </source>
</reference>
<dbReference type="Pfam" id="PF13858">
    <property type="entry name" value="DUF4199"/>
    <property type="match status" value="1"/>
</dbReference>
<proteinExistence type="predicted"/>
<dbReference type="Proteomes" id="UP000253517">
    <property type="component" value="Unassembled WGS sequence"/>
</dbReference>
<evidence type="ECO:0000313" key="3">
    <source>
        <dbReference type="Proteomes" id="UP000253517"/>
    </source>
</evidence>
<evidence type="ECO:0000256" key="1">
    <source>
        <dbReference type="SAM" id="Phobius"/>
    </source>
</evidence>
<protein>
    <submittedName>
        <fullName evidence="2">Uncharacterized protein DUF4199</fullName>
    </submittedName>
</protein>
<comment type="caution">
    <text evidence="2">The sequence shown here is derived from an EMBL/GenBank/DDBJ whole genome shotgun (WGS) entry which is preliminary data.</text>
</comment>
<name>A0A369A208_9FLAO</name>
<keyword evidence="1" id="KW-0812">Transmembrane</keyword>
<accession>A0A369A208</accession>
<feature type="transmembrane region" description="Helical" evidence="1">
    <location>
        <begin position="82"/>
        <end position="103"/>
    </location>
</feature>
<feature type="transmembrane region" description="Helical" evidence="1">
    <location>
        <begin position="41"/>
        <end position="61"/>
    </location>
</feature>
<dbReference type="RefSeq" id="WP_037358704.1">
    <property type="nucleotide sequence ID" value="NZ_BHZF01000003.1"/>
</dbReference>
<sequence length="178" mass="19673">METSSNLKIAQNIGLNNGYIFGAISGGYTLVAYLFNLKLFTITWAGTVLFFIGILMMVLSINTARKAMDGYINFREAFVSSFITAFAGTLINTLITILIFNVIDRDAAQTVIEMLSVKMEETMERFSVPQEKIDEALESLDKSFDFLTQLRGFGLGLAFYAAVSAVLAAFMKKNPQKA</sequence>
<keyword evidence="3" id="KW-1185">Reference proteome</keyword>
<feature type="transmembrane region" description="Helical" evidence="1">
    <location>
        <begin position="12"/>
        <end position="35"/>
    </location>
</feature>
<evidence type="ECO:0000313" key="2">
    <source>
        <dbReference type="EMBL" id="RCX03342.1"/>
    </source>
</evidence>
<keyword evidence="1" id="KW-1133">Transmembrane helix</keyword>
<gene>
    <name evidence="2" type="ORF">DES35_103227</name>
</gene>
<dbReference type="AlphaFoldDB" id="A0A369A208"/>
<organism evidence="2 3">
    <name type="scientific">Schleiferia thermophila</name>
    <dbReference type="NCBI Taxonomy" id="884107"/>
    <lineage>
        <taxon>Bacteria</taxon>
        <taxon>Pseudomonadati</taxon>
        <taxon>Bacteroidota</taxon>
        <taxon>Flavobacteriia</taxon>
        <taxon>Flavobacteriales</taxon>
        <taxon>Schleiferiaceae</taxon>
        <taxon>Schleiferia</taxon>
    </lineage>
</organism>
<dbReference type="EMBL" id="QPJS01000003">
    <property type="protein sequence ID" value="RCX03342.1"/>
    <property type="molecule type" value="Genomic_DNA"/>
</dbReference>
<keyword evidence="1" id="KW-0472">Membrane</keyword>
<feature type="transmembrane region" description="Helical" evidence="1">
    <location>
        <begin position="152"/>
        <end position="171"/>
    </location>
</feature>